<organism evidence="5 6">
    <name type="scientific">Methanothrix soehngenii (strain ATCC 5969 / DSM 3671 / JCM 10134 / NBRC 103675 / OCM 69 / GP-6)</name>
    <name type="common">Methanosaeta concilii</name>
    <dbReference type="NCBI Taxonomy" id="990316"/>
    <lineage>
        <taxon>Archaea</taxon>
        <taxon>Methanobacteriati</taxon>
        <taxon>Methanobacteriota</taxon>
        <taxon>Stenosarchaea group</taxon>
        <taxon>Methanomicrobia</taxon>
        <taxon>Methanotrichales</taxon>
        <taxon>Methanotrichaceae</taxon>
        <taxon>Methanothrix</taxon>
    </lineage>
</organism>
<dbReference type="InParanoid" id="F4BWR9"/>
<dbReference type="SUPFAM" id="SSF52540">
    <property type="entry name" value="P-loop containing nucleoside triphosphate hydrolases"/>
    <property type="match status" value="1"/>
</dbReference>
<accession>F4BWR9</accession>
<dbReference type="Gene3D" id="3.40.50.300">
    <property type="entry name" value="P-loop containing nucleotide triphosphate hydrolases"/>
    <property type="match status" value="1"/>
</dbReference>
<sequence>MLRDSTYTEIAKFDSDLSIINMENGLYNWQTGKFLPHTPDYYSVIQIPVRFDPDARCPNIDKMINIVADEKDRMKCYEMFAYCLYRSYPIQKMFVLFGPGGTGKSYFLDVVQRMLGDVNCSNVSMQDLAKDRFASSDLYKKLANICGDLDNTAMYQVATLKQLTSNKDRIRAQRKGEKAFNFVNFAKPIFSANHLPSSKDDTSGFYRRYEIIPFMHVFGADEIDQDFLDSLTSDAEISGLFNKVVSILCDLLVRNAFTNQLNIEDAKSMYKDRSAPEESFFDQFVVEVPGETIAKNMLAMYFNEYCEILGLPKRSMSMLGRYITSNVEWIKKRAIYDNKGDHKSNYSAWKDGKSVAVWPDTMIDLKKFIEWKKANTSK</sequence>
<dbReference type="PANTHER" id="PTHR35372:SF2">
    <property type="entry name" value="SF3 HELICASE DOMAIN-CONTAINING PROTEIN"/>
    <property type="match status" value="1"/>
</dbReference>
<dbReference type="Proteomes" id="UP000007807">
    <property type="component" value="Chromosome"/>
</dbReference>
<dbReference type="GO" id="GO:0016787">
    <property type="term" value="F:hydrolase activity"/>
    <property type="evidence" value="ECO:0007669"/>
    <property type="project" value="UniProtKB-KW"/>
</dbReference>
<name>F4BWR9_METSG</name>
<keyword evidence="1" id="KW-0547">Nucleotide-binding</keyword>
<dbReference type="Pfam" id="PF08706">
    <property type="entry name" value="D5_N"/>
    <property type="match status" value="1"/>
</dbReference>
<keyword evidence="6" id="KW-1185">Reference proteome</keyword>
<dbReference type="InterPro" id="IPR051620">
    <property type="entry name" value="ORF904-like_C"/>
</dbReference>
<dbReference type="EMBL" id="CP002565">
    <property type="protein sequence ID" value="AEB68555.1"/>
    <property type="molecule type" value="Genomic_DNA"/>
</dbReference>
<dbReference type="InterPro" id="IPR027417">
    <property type="entry name" value="P-loop_NTPase"/>
</dbReference>
<dbReference type="NCBIfam" id="TIGR01613">
    <property type="entry name" value="primase_Cterm"/>
    <property type="match status" value="1"/>
</dbReference>
<protein>
    <submittedName>
        <fullName evidence="5">Phage/plasmid primase, P4 family</fullName>
    </submittedName>
</protein>
<dbReference type="PROSITE" id="PS51206">
    <property type="entry name" value="SF3_HELICASE_1"/>
    <property type="match status" value="1"/>
</dbReference>
<keyword evidence="3" id="KW-0067">ATP-binding</keyword>
<evidence type="ECO:0000259" key="4">
    <source>
        <dbReference type="PROSITE" id="PS51206"/>
    </source>
</evidence>
<keyword evidence="2" id="KW-0378">Hydrolase</keyword>
<evidence type="ECO:0000313" key="5">
    <source>
        <dbReference type="EMBL" id="AEB68555.1"/>
    </source>
</evidence>
<dbReference type="InterPro" id="IPR006500">
    <property type="entry name" value="Helicase_put_C_phage/plasmid"/>
</dbReference>
<evidence type="ECO:0000313" key="6">
    <source>
        <dbReference type="Proteomes" id="UP000007807"/>
    </source>
</evidence>
<dbReference type="Pfam" id="PF19263">
    <property type="entry name" value="DUF5906"/>
    <property type="match status" value="1"/>
</dbReference>
<dbReference type="STRING" id="990316.MCON_1995"/>
<evidence type="ECO:0000256" key="2">
    <source>
        <dbReference type="ARBA" id="ARBA00022801"/>
    </source>
</evidence>
<dbReference type="KEGG" id="mcj:MCON_1995"/>
<dbReference type="PANTHER" id="PTHR35372">
    <property type="entry name" value="ATP BINDING PROTEIN-RELATED"/>
    <property type="match status" value="1"/>
</dbReference>
<proteinExistence type="predicted"/>
<evidence type="ECO:0000256" key="1">
    <source>
        <dbReference type="ARBA" id="ARBA00022741"/>
    </source>
</evidence>
<dbReference type="InterPro" id="IPR014015">
    <property type="entry name" value="Helicase_SF3_DNA-vir"/>
</dbReference>
<dbReference type="InterPro" id="IPR045455">
    <property type="entry name" value="NrS-1_pol-like_helicase"/>
</dbReference>
<dbReference type="HOGENOM" id="CLU_018483_4_2_2"/>
<feature type="domain" description="SF3 helicase" evidence="4">
    <location>
        <begin position="71"/>
        <end position="227"/>
    </location>
</feature>
<evidence type="ECO:0000256" key="3">
    <source>
        <dbReference type="ARBA" id="ARBA00022840"/>
    </source>
</evidence>
<dbReference type="AlphaFoldDB" id="F4BWR9"/>
<dbReference type="InterPro" id="IPR014818">
    <property type="entry name" value="Phage/plasmid_primase_P4_C"/>
</dbReference>
<gene>
    <name evidence="5" type="ordered locus">MCON_1995</name>
</gene>
<reference evidence="5 6" key="1">
    <citation type="journal article" date="2011" name="J. Bacteriol.">
        <title>Complete genome sequence of Methanosaeta concilii, a specialist in aceticlastic methanogenesis.</title>
        <authorList>
            <person name="Barber R.D."/>
            <person name="Zhang L."/>
            <person name="Harnack M."/>
            <person name="Olson M.V."/>
            <person name="Kaul R."/>
            <person name="Ingram-Smith C."/>
            <person name="Smith K.S."/>
        </authorList>
    </citation>
    <scope>NUCLEOTIDE SEQUENCE [LARGE SCALE GENOMIC DNA]</scope>
    <source>
        <strain evidence="6">ATCC 5969 / DSM 3671 / JCM 10134 / NBRC 103675 / OCM 69 / GP-6</strain>
    </source>
</reference>
<dbReference type="GO" id="GO:0005524">
    <property type="term" value="F:ATP binding"/>
    <property type="evidence" value="ECO:0007669"/>
    <property type="project" value="UniProtKB-KW"/>
</dbReference>